<dbReference type="InterPro" id="IPR011600">
    <property type="entry name" value="Pept_C14_caspase"/>
</dbReference>
<dbReference type="Gene3D" id="3.40.50.1460">
    <property type="match status" value="1"/>
</dbReference>
<dbReference type="NCBIfam" id="NF047832">
    <property type="entry name" value="caspase_w_EACC1"/>
    <property type="match status" value="1"/>
</dbReference>
<dbReference type="RefSeq" id="WP_405506685.1">
    <property type="nucleotide sequence ID" value="NZ_CP108341.1"/>
</dbReference>
<name>A0ABZ1MLG5_STREF</name>
<protein>
    <submittedName>
        <fullName evidence="2">Caspase family protein</fullName>
    </submittedName>
</protein>
<evidence type="ECO:0000313" key="2">
    <source>
        <dbReference type="EMBL" id="WTW28777.1"/>
    </source>
</evidence>
<reference evidence="2 3" key="1">
    <citation type="submission" date="2022-10" db="EMBL/GenBank/DDBJ databases">
        <title>The complete genomes of actinobacterial strains from the NBC collection.</title>
        <authorList>
            <person name="Joergensen T.S."/>
            <person name="Alvarez Arevalo M."/>
            <person name="Sterndorff E.B."/>
            <person name="Faurdal D."/>
            <person name="Vuksanovic O."/>
            <person name="Mourched A.-S."/>
            <person name="Charusanti P."/>
            <person name="Shaw S."/>
            <person name="Blin K."/>
            <person name="Weber T."/>
        </authorList>
    </citation>
    <scope>NUCLEOTIDE SEQUENCE [LARGE SCALE GENOMIC DNA]</scope>
    <source>
        <strain evidence="2 3">NBC_00017</strain>
    </source>
</reference>
<dbReference type="EMBL" id="CP108341">
    <property type="protein sequence ID" value="WTW28777.1"/>
    <property type="molecule type" value="Genomic_DNA"/>
</dbReference>
<sequence length="734" mass="80636">MGLPDPDGTRVVLIGADEYQNFPGLPAVRNNLVRLAELFTSPHAGCLPAGHCVTVRNPAARDDVLDAVYQAASEATDTLVVYFAGHGMLSPEGSLYLALGHSEPGRKFYKSVAYNDLRTGVLESVAPRKVVILDCCYSGAALEGYMGGPDEFADQTAIEGSYVMTASAATQAAMAPVGARFTAFTNELVKAVSKGVPEVSGTLDMNSLFRHVSRELGSKGMPVPRQRSDDQGHAIALFRNKWKQPREEPTLATLREEWFRAIQEGLLWHVRDVPTLGKGRLRTDFGEPRLIGSLLIARIAVRLARGESTASIRDWLAASPFFAAPGPDGDELDELIAKVQFGFEHDGLATTVVVLDGLGLLPWSPESTDMLLIEYWAAQRGRTVPRTRVERELRELWDSTDSRVHAALSALPSSPLEAYPDVWERLKGEPDFRVGNAGAMALGQLGGDRAWNRWMSTRPWSILKARHLVSLGGDVARCQAAQRALGRLLDQAPSGDEFRGVLERAAKIIREQLEHIALAVDGMSAIESELLRERSQDEHFQDGCLVTFQQHLLERSQSFTPFPEHATTHGTWGPLPWWSIALHDEREQRAAQELLARGGMQLAITAKSRDADELVITCQEPGPGPSRITARLRFHLRDAVHACELLLLARRQKVAVDFLSEHIDEWDDREVNLIGTLPIDLGGDLGATLADIATQALRRLMPGASGPDFHLEGVPSLETLLKSSRLPQICRHPR</sequence>
<evidence type="ECO:0000259" key="1">
    <source>
        <dbReference type="Pfam" id="PF00656"/>
    </source>
</evidence>
<accession>A0ABZ1MLG5</accession>
<dbReference type="InterPro" id="IPR029030">
    <property type="entry name" value="Caspase-like_dom_sf"/>
</dbReference>
<dbReference type="Proteomes" id="UP001621512">
    <property type="component" value="Chromosome"/>
</dbReference>
<dbReference type="SUPFAM" id="SSF52129">
    <property type="entry name" value="Caspase-like"/>
    <property type="match status" value="1"/>
</dbReference>
<dbReference type="Pfam" id="PF00656">
    <property type="entry name" value="Peptidase_C14"/>
    <property type="match status" value="1"/>
</dbReference>
<keyword evidence="3" id="KW-1185">Reference proteome</keyword>
<gene>
    <name evidence="2" type="ORF">OHU35_23205</name>
</gene>
<evidence type="ECO:0000313" key="3">
    <source>
        <dbReference type="Proteomes" id="UP001621512"/>
    </source>
</evidence>
<feature type="domain" description="Peptidase C14 caspase" evidence="1">
    <location>
        <begin position="11"/>
        <end position="224"/>
    </location>
</feature>
<proteinExistence type="predicted"/>
<organism evidence="2 3">
    <name type="scientific">Streptomyces purpurascens</name>
    <dbReference type="NCBI Taxonomy" id="1924"/>
    <lineage>
        <taxon>Bacteria</taxon>
        <taxon>Bacillati</taxon>
        <taxon>Actinomycetota</taxon>
        <taxon>Actinomycetes</taxon>
        <taxon>Kitasatosporales</taxon>
        <taxon>Streptomycetaceae</taxon>
        <taxon>Streptomyces</taxon>
    </lineage>
</organism>